<gene>
    <name evidence="2" type="ORF">LEP1GSC178_3950</name>
</gene>
<proteinExistence type="predicted"/>
<reference evidence="2 3" key="1">
    <citation type="submission" date="2012-08" db="EMBL/GenBank/DDBJ databases">
        <authorList>
            <person name="Harkins D.M."/>
            <person name="Durkin A.S."/>
            <person name="Selengut J.D."/>
            <person name="Sanka R."/>
            <person name="DePew J."/>
            <person name="Purushe J."/>
            <person name="Matthias M.A."/>
            <person name="Vinetz J.M."/>
            <person name="Sutton G.G."/>
            <person name="Nelson W.C."/>
            <person name="Fouts D.E."/>
        </authorList>
    </citation>
    <scope>NUCLEOTIDE SEQUENCE [LARGE SCALE GENOMIC DNA]</scope>
    <source>
        <strain evidence="2 3">MMD4847</strain>
    </source>
</reference>
<dbReference type="Gene3D" id="3.30.70.100">
    <property type="match status" value="1"/>
</dbReference>
<dbReference type="Proteomes" id="UP000018720">
    <property type="component" value="Unassembled WGS sequence"/>
</dbReference>
<evidence type="ECO:0000259" key="1">
    <source>
        <dbReference type="Pfam" id="PF07045"/>
    </source>
</evidence>
<dbReference type="Pfam" id="PF07045">
    <property type="entry name" value="DUF1330"/>
    <property type="match status" value="1"/>
</dbReference>
<dbReference type="RefSeq" id="WP_008593324.1">
    <property type="nucleotide sequence ID" value="NZ_AHOM02000009.1"/>
</dbReference>
<keyword evidence="3" id="KW-1185">Reference proteome</keyword>
<dbReference type="PANTHER" id="PTHR41521:SF4">
    <property type="entry name" value="BLR0684 PROTEIN"/>
    <property type="match status" value="1"/>
</dbReference>
<dbReference type="EMBL" id="AHOM02000009">
    <property type="protein sequence ID" value="EJZ41594.1"/>
    <property type="molecule type" value="Genomic_DNA"/>
</dbReference>
<dbReference type="InterPro" id="IPR011008">
    <property type="entry name" value="Dimeric_a/b-barrel"/>
</dbReference>
<dbReference type="InterPro" id="IPR010753">
    <property type="entry name" value="DUF1330"/>
</dbReference>
<sequence length="108" mass="12611">MKYYSVAELNIASSRWIPAYVRNVTKMVEKFGGRYLSRTTNMEKMEGDRQLPQLFLIIEWPSKEAVQKFYNSEEYKPFLESRLKGSTGEFILVPGEDVNQLANIPRLE</sequence>
<comment type="caution">
    <text evidence="2">The sequence shown here is derived from an EMBL/GenBank/DDBJ whole genome shotgun (WGS) entry which is preliminary data.</text>
</comment>
<dbReference type="SUPFAM" id="SSF54909">
    <property type="entry name" value="Dimeric alpha+beta barrel"/>
    <property type="match status" value="1"/>
</dbReference>
<evidence type="ECO:0000313" key="3">
    <source>
        <dbReference type="Proteomes" id="UP000018720"/>
    </source>
</evidence>
<feature type="domain" description="DUF1330" evidence="1">
    <location>
        <begin position="3"/>
        <end position="95"/>
    </location>
</feature>
<protein>
    <submittedName>
        <fullName evidence="2">PF07045 family protein</fullName>
    </submittedName>
</protein>
<name>A0ABN0H7P1_9LEPT</name>
<accession>A0ABN0H7P1</accession>
<organism evidence="2 3">
    <name type="scientific">Leptospira licerasiae str. MMD4847</name>
    <dbReference type="NCBI Taxonomy" id="1049971"/>
    <lineage>
        <taxon>Bacteria</taxon>
        <taxon>Pseudomonadati</taxon>
        <taxon>Spirochaetota</taxon>
        <taxon>Spirochaetia</taxon>
        <taxon>Leptospirales</taxon>
        <taxon>Leptospiraceae</taxon>
        <taxon>Leptospira</taxon>
    </lineage>
</organism>
<evidence type="ECO:0000313" key="2">
    <source>
        <dbReference type="EMBL" id="EJZ41594.1"/>
    </source>
</evidence>
<dbReference type="PANTHER" id="PTHR41521">
    <property type="match status" value="1"/>
</dbReference>